<accession>A0AAU9F4T6</accession>
<dbReference type="InterPro" id="IPR000871">
    <property type="entry name" value="Beta-lactam_class-A"/>
</dbReference>
<dbReference type="Proteomes" id="UP001366166">
    <property type="component" value="Chromosome"/>
</dbReference>
<dbReference type="PROSITE" id="PS00146">
    <property type="entry name" value="BETA_LACTAMASE_A"/>
    <property type="match status" value="1"/>
</dbReference>
<dbReference type="EMBL" id="AP028679">
    <property type="protein sequence ID" value="BEQ16332.1"/>
    <property type="molecule type" value="Genomic_DNA"/>
</dbReference>
<dbReference type="Pfam" id="PF13354">
    <property type="entry name" value="Beta-lactamase2"/>
    <property type="match status" value="1"/>
</dbReference>
<feature type="transmembrane region" description="Helical" evidence="7">
    <location>
        <begin position="25"/>
        <end position="45"/>
    </location>
</feature>
<keyword evidence="10" id="KW-1185">Reference proteome</keyword>
<dbReference type="EC" id="3.5.2.6" evidence="3 6"/>
<dbReference type="PANTHER" id="PTHR35333">
    <property type="entry name" value="BETA-LACTAMASE"/>
    <property type="match status" value="1"/>
</dbReference>
<dbReference type="GO" id="GO:0008800">
    <property type="term" value="F:beta-lactamase activity"/>
    <property type="evidence" value="ECO:0007669"/>
    <property type="project" value="UniProtKB-UniRule"/>
</dbReference>
<evidence type="ECO:0000256" key="5">
    <source>
        <dbReference type="ARBA" id="ARBA00023251"/>
    </source>
</evidence>
<evidence type="ECO:0000313" key="10">
    <source>
        <dbReference type="Proteomes" id="UP001366166"/>
    </source>
</evidence>
<dbReference type="KEGG" id="dmp:FAK_33980"/>
<keyword evidence="4 6" id="KW-0378">Hydrolase</keyword>
<dbReference type="SUPFAM" id="SSF56601">
    <property type="entry name" value="beta-lactamase/transpeptidase-like"/>
    <property type="match status" value="1"/>
</dbReference>
<dbReference type="GO" id="GO:0030655">
    <property type="term" value="P:beta-lactam antibiotic catabolic process"/>
    <property type="evidence" value="ECO:0007669"/>
    <property type="project" value="InterPro"/>
</dbReference>
<gene>
    <name evidence="9" type="ORF">FAK_33980</name>
</gene>
<dbReference type="InterPro" id="IPR012338">
    <property type="entry name" value="Beta-lactam/transpept-like"/>
</dbReference>
<evidence type="ECO:0000256" key="2">
    <source>
        <dbReference type="ARBA" id="ARBA00009009"/>
    </source>
</evidence>
<feature type="domain" description="Beta-lactamase class A catalytic" evidence="8">
    <location>
        <begin position="73"/>
        <end position="292"/>
    </location>
</feature>
<dbReference type="InterPro" id="IPR045155">
    <property type="entry name" value="Beta-lactam_cat"/>
</dbReference>
<dbReference type="InterPro" id="IPR023650">
    <property type="entry name" value="Beta-lactam_class-A_AS"/>
</dbReference>
<evidence type="ECO:0000256" key="3">
    <source>
        <dbReference type="ARBA" id="ARBA00012865"/>
    </source>
</evidence>
<proteinExistence type="inferred from homology"/>
<dbReference type="Gene3D" id="3.40.710.10">
    <property type="entry name" value="DD-peptidase/beta-lactamase superfamily"/>
    <property type="match status" value="1"/>
</dbReference>
<evidence type="ECO:0000256" key="7">
    <source>
        <dbReference type="SAM" id="Phobius"/>
    </source>
</evidence>
<dbReference type="AlphaFoldDB" id="A0AAU9F4T6"/>
<keyword evidence="7" id="KW-0812">Transmembrane</keyword>
<reference evidence="10" key="1">
    <citation type="journal article" date="2023" name="Arch. Microbiol.">
        <title>Desulfoferula mesophilus gen. nov. sp. nov., a mesophilic sulfate-reducing bacterium isolated from a brackish lake sediment.</title>
        <authorList>
            <person name="Watanabe T."/>
            <person name="Yabe T."/>
            <person name="Tsuji J.M."/>
            <person name="Fukui M."/>
        </authorList>
    </citation>
    <scope>NUCLEOTIDE SEQUENCE [LARGE SCALE GENOMIC DNA]</scope>
    <source>
        <strain evidence="10">12FAK</strain>
    </source>
</reference>
<evidence type="ECO:0000256" key="4">
    <source>
        <dbReference type="ARBA" id="ARBA00022801"/>
    </source>
</evidence>
<evidence type="ECO:0000313" key="9">
    <source>
        <dbReference type="EMBL" id="BEQ16332.1"/>
    </source>
</evidence>
<dbReference type="PRINTS" id="PR00118">
    <property type="entry name" value="BLACTAMASEA"/>
</dbReference>
<comment type="catalytic activity">
    <reaction evidence="1 6">
        <text>a beta-lactam + H2O = a substituted beta-amino acid</text>
        <dbReference type="Rhea" id="RHEA:20401"/>
        <dbReference type="ChEBI" id="CHEBI:15377"/>
        <dbReference type="ChEBI" id="CHEBI:35627"/>
        <dbReference type="ChEBI" id="CHEBI:140347"/>
        <dbReference type="EC" id="3.5.2.6"/>
    </reaction>
</comment>
<keyword evidence="5 6" id="KW-0046">Antibiotic resistance</keyword>
<keyword evidence="7" id="KW-1133">Transmembrane helix</keyword>
<dbReference type="NCBIfam" id="NF033103">
    <property type="entry name" value="bla_class_A"/>
    <property type="match status" value="1"/>
</dbReference>
<dbReference type="NCBIfam" id="NF012099">
    <property type="entry name" value="SubclassA2"/>
    <property type="match status" value="1"/>
</dbReference>
<dbReference type="PANTHER" id="PTHR35333:SF3">
    <property type="entry name" value="BETA-LACTAMASE-TYPE TRANSPEPTIDASE FOLD CONTAINING PROTEIN"/>
    <property type="match status" value="1"/>
</dbReference>
<evidence type="ECO:0000256" key="1">
    <source>
        <dbReference type="ARBA" id="ARBA00001526"/>
    </source>
</evidence>
<protein>
    <recommendedName>
        <fullName evidence="3 6">Beta-lactamase</fullName>
        <ecNumber evidence="3 6">3.5.2.6</ecNumber>
    </recommendedName>
</protein>
<sequence>MAADRPNNAVLLIIAEVSPVRQVRVVVIAFFLAGLLAVPTAPAALAQGNALAKRIAAIAAPLKMRVGVGLIMIEDGRVVSFHGDQRFPMQSVFKLPVALAVLSAVDQGRLALEQEIVVSPGDLRPHTWSPLREKYPQGARLPLAEILRYTVAQSDNNGCDILLGLLGGPATVNDFIHGLGIKDMAIRYDEARMQRDWQAQFANWSTPLALARLLRLFYQGKILSPPSTAFLLEVMLNTQAGAERIKGNLPPGTPVAHKTGTSGTRDGVRAALNDVGIITLPSGGHLAVAVLVSDCRENRATGEKAIAAIARAAYDHFSVADKPSPAD</sequence>
<evidence type="ECO:0000256" key="6">
    <source>
        <dbReference type="RuleBase" id="RU361140"/>
    </source>
</evidence>
<comment type="similarity">
    <text evidence="2 6">Belongs to the class-A beta-lactamase family.</text>
</comment>
<name>A0AAU9F4T6_9BACT</name>
<evidence type="ECO:0000259" key="8">
    <source>
        <dbReference type="Pfam" id="PF13354"/>
    </source>
</evidence>
<dbReference type="GO" id="GO:0046677">
    <property type="term" value="P:response to antibiotic"/>
    <property type="evidence" value="ECO:0007669"/>
    <property type="project" value="UniProtKB-UniRule"/>
</dbReference>
<organism evidence="9 10">
    <name type="scientific">Desulfoferula mesophila</name>
    <dbReference type="NCBI Taxonomy" id="3058419"/>
    <lineage>
        <taxon>Bacteria</taxon>
        <taxon>Pseudomonadati</taxon>
        <taxon>Thermodesulfobacteriota</taxon>
        <taxon>Desulfarculia</taxon>
        <taxon>Desulfarculales</taxon>
        <taxon>Desulfarculaceae</taxon>
        <taxon>Desulfoferula</taxon>
    </lineage>
</organism>
<keyword evidence="7" id="KW-0472">Membrane</keyword>